<sequence>MLTNGVIALGSEAHERIIEALQRYDDFDADNDPYGEHDFGLIVVDGSELLFKIDYYDLDLTYHSPDPADPSVTIRVLTVMLASEY</sequence>
<organism evidence="1">
    <name type="scientific">freshwater sediment metagenome</name>
    <dbReference type="NCBI Taxonomy" id="556182"/>
    <lineage>
        <taxon>unclassified sequences</taxon>
        <taxon>metagenomes</taxon>
        <taxon>ecological metagenomes</taxon>
    </lineage>
</organism>
<dbReference type="Pfam" id="PF12599">
    <property type="entry name" value="DUF3768"/>
    <property type="match status" value="1"/>
</dbReference>
<dbReference type="EMBL" id="OY288114">
    <property type="protein sequence ID" value="CAJ0882655.1"/>
    <property type="molecule type" value="Genomic_DNA"/>
</dbReference>
<proteinExistence type="predicted"/>
<name>A0AA48M4F9_9ZZZZ</name>
<reference evidence="1" key="1">
    <citation type="submission" date="2023-07" db="EMBL/GenBank/DDBJ databases">
        <authorList>
            <person name="Pelsma A.J. K."/>
        </authorList>
    </citation>
    <scope>NUCLEOTIDE SEQUENCE</scope>
</reference>
<dbReference type="AlphaFoldDB" id="A0AA48M4F9"/>
<accession>A0AA48M4F9</accession>
<gene>
    <name evidence="1" type="ORF">AMST5_03357</name>
</gene>
<evidence type="ECO:0008006" key="2">
    <source>
        <dbReference type="Google" id="ProtNLM"/>
    </source>
</evidence>
<protein>
    <recommendedName>
        <fullName evidence="2">DUF3768 domain-containing protein</fullName>
    </recommendedName>
</protein>
<evidence type="ECO:0000313" key="1">
    <source>
        <dbReference type="EMBL" id="CAJ0882655.1"/>
    </source>
</evidence>
<dbReference type="InterPro" id="IPR022243">
    <property type="entry name" value="DUF3768"/>
</dbReference>